<evidence type="ECO:0000313" key="3">
    <source>
        <dbReference type="Proteomes" id="UP001306508"/>
    </source>
</evidence>
<evidence type="ECO:0000313" key="2">
    <source>
        <dbReference type="EMBL" id="KAK5781279.1"/>
    </source>
</evidence>
<comment type="caution">
    <text evidence="2">The sequence shown here is derived from an EMBL/GenBank/DDBJ whole genome shotgun (WGS) entry which is preliminary data.</text>
</comment>
<name>A0AAN7W4W0_9SACH</name>
<dbReference type="InterPro" id="IPR015419">
    <property type="entry name" value="CTAG/Pcc1"/>
</dbReference>
<dbReference type="EMBL" id="JAWIZZ010000036">
    <property type="protein sequence ID" value="KAK5781279.1"/>
    <property type="molecule type" value="Genomic_DNA"/>
</dbReference>
<protein>
    <recommendedName>
        <fullName evidence="4">Transcription factor Pcc1</fullName>
    </recommendedName>
</protein>
<dbReference type="Pfam" id="PF09341">
    <property type="entry name" value="Pcc1"/>
    <property type="match status" value="1"/>
</dbReference>
<keyword evidence="3" id="KW-1185">Reference proteome</keyword>
<dbReference type="Proteomes" id="UP001306508">
    <property type="component" value="Unassembled WGS sequence"/>
</dbReference>
<accession>A0AAN7W4W0</accession>
<gene>
    <name evidence="2" type="ORF">RI543_001119</name>
</gene>
<evidence type="ECO:0000256" key="1">
    <source>
        <dbReference type="ARBA" id="ARBA00007073"/>
    </source>
</evidence>
<dbReference type="AlphaFoldDB" id="A0AAN7W4W0"/>
<comment type="similarity">
    <text evidence="1">Belongs to the CTAG/PCC1 family.</text>
</comment>
<evidence type="ECO:0008006" key="4">
    <source>
        <dbReference type="Google" id="ProtNLM"/>
    </source>
</evidence>
<reference evidence="3" key="1">
    <citation type="submission" date="2023-07" db="EMBL/GenBank/DDBJ databases">
        <title>A draft genome of Kazachstania heterogenica Y-27499.</title>
        <authorList>
            <person name="Donic C."/>
            <person name="Kralova J.S."/>
            <person name="Fidel L."/>
            <person name="Ben-Dor S."/>
            <person name="Jung S."/>
        </authorList>
    </citation>
    <scope>NUCLEOTIDE SEQUENCE [LARGE SCALE GENOMIC DNA]</scope>
    <source>
        <strain evidence="3">Y27499</strain>
    </source>
</reference>
<organism evidence="2 3">
    <name type="scientific">Arxiozyma heterogenica</name>
    <dbReference type="NCBI Taxonomy" id="278026"/>
    <lineage>
        <taxon>Eukaryota</taxon>
        <taxon>Fungi</taxon>
        <taxon>Dikarya</taxon>
        <taxon>Ascomycota</taxon>
        <taxon>Saccharomycotina</taxon>
        <taxon>Saccharomycetes</taxon>
        <taxon>Saccharomycetales</taxon>
        <taxon>Saccharomycetaceae</taxon>
        <taxon>Arxiozyma</taxon>
    </lineage>
</organism>
<dbReference type="Gene3D" id="3.30.310.50">
    <property type="entry name" value="Alpha-D-phosphohexomutase, C-terminal domain"/>
    <property type="match status" value="1"/>
</dbReference>
<proteinExistence type="inferred from homology"/>
<sequence length="88" mass="9823">MLALNHTLEIKIPLQNERFAHIAQQVMNVDPILKPDSFQVEYIIDPNDSGTLLAKFSAEDDRCLRVGVNNSVASMLTIIESIDELDAL</sequence>